<organism evidence="2 3">
    <name type="scientific">Otus sunia</name>
    <name type="common">Oriental scops-owl</name>
    <dbReference type="NCBI Taxonomy" id="257818"/>
    <lineage>
        <taxon>Eukaryota</taxon>
        <taxon>Metazoa</taxon>
        <taxon>Chordata</taxon>
        <taxon>Craniata</taxon>
        <taxon>Vertebrata</taxon>
        <taxon>Euteleostomi</taxon>
        <taxon>Archelosauria</taxon>
        <taxon>Archosauria</taxon>
        <taxon>Dinosauria</taxon>
        <taxon>Saurischia</taxon>
        <taxon>Theropoda</taxon>
        <taxon>Coelurosauria</taxon>
        <taxon>Aves</taxon>
        <taxon>Neognathae</taxon>
        <taxon>Neoaves</taxon>
        <taxon>Telluraves</taxon>
        <taxon>Strigiformes</taxon>
        <taxon>Strigidae</taxon>
        <taxon>Otus</taxon>
    </lineage>
</organism>
<feature type="compositionally biased region" description="Low complexity" evidence="1">
    <location>
        <begin position="47"/>
        <end position="64"/>
    </location>
</feature>
<reference evidence="2" key="2">
    <citation type="submission" date="2025-09" db="UniProtKB">
        <authorList>
            <consortium name="Ensembl"/>
        </authorList>
    </citation>
    <scope>IDENTIFICATION</scope>
</reference>
<feature type="region of interest" description="Disordered" evidence="1">
    <location>
        <begin position="46"/>
        <end position="70"/>
    </location>
</feature>
<sequence length="70" mass="7574">MRRAQGPAAMAAPRHRRTALERVEKFLSETYFSDCNLRGRWAAAPLSGCSSRGAGSSRRTSMSGVSFGPL</sequence>
<evidence type="ECO:0000313" key="3">
    <source>
        <dbReference type="Proteomes" id="UP000694552"/>
    </source>
</evidence>
<keyword evidence="3" id="KW-1185">Reference proteome</keyword>
<protein>
    <submittedName>
        <fullName evidence="2">Uncharacterized protein</fullName>
    </submittedName>
</protein>
<evidence type="ECO:0000256" key="1">
    <source>
        <dbReference type="SAM" id="MobiDB-lite"/>
    </source>
</evidence>
<accession>A0A8C8E7J0</accession>
<dbReference type="Ensembl" id="ENSOSUT00000005956.1">
    <property type="protein sequence ID" value="ENSOSUP00000005746.1"/>
    <property type="gene ID" value="ENSOSUG00000004301.1"/>
</dbReference>
<proteinExistence type="predicted"/>
<evidence type="ECO:0000313" key="2">
    <source>
        <dbReference type="Ensembl" id="ENSOSUP00000005746.1"/>
    </source>
</evidence>
<dbReference type="AlphaFoldDB" id="A0A8C8E7J0"/>
<reference evidence="2" key="1">
    <citation type="submission" date="2025-08" db="UniProtKB">
        <authorList>
            <consortium name="Ensembl"/>
        </authorList>
    </citation>
    <scope>IDENTIFICATION</scope>
</reference>
<name>A0A8C8E7J0_9STRI</name>
<dbReference type="Proteomes" id="UP000694552">
    <property type="component" value="Unplaced"/>
</dbReference>